<comment type="caution">
    <text evidence="1">The sequence shown here is derived from an EMBL/GenBank/DDBJ whole genome shotgun (WGS) entry which is preliminary data.</text>
</comment>
<dbReference type="OrthoDB" id="5599418at2759"/>
<evidence type="ECO:0000313" key="2">
    <source>
        <dbReference type="Proteomes" id="UP000765509"/>
    </source>
</evidence>
<proteinExistence type="predicted"/>
<name>A0A9Q3CJS5_9BASI</name>
<organism evidence="1 2">
    <name type="scientific">Austropuccinia psidii MF-1</name>
    <dbReference type="NCBI Taxonomy" id="1389203"/>
    <lineage>
        <taxon>Eukaryota</taxon>
        <taxon>Fungi</taxon>
        <taxon>Dikarya</taxon>
        <taxon>Basidiomycota</taxon>
        <taxon>Pucciniomycotina</taxon>
        <taxon>Pucciniomycetes</taxon>
        <taxon>Pucciniales</taxon>
        <taxon>Sphaerophragmiaceae</taxon>
        <taxon>Austropuccinia</taxon>
    </lineage>
</organism>
<dbReference type="InterPro" id="IPR032567">
    <property type="entry name" value="RTL1-rel"/>
</dbReference>
<dbReference type="EMBL" id="AVOT02008058">
    <property type="protein sequence ID" value="MBW0485208.1"/>
    <property type="molecule type" value="Genomic_DNA"/>
</dbReference>
<dbReference type="PANTHER" id="PTHR15503:SF22">
    <property type="entry name" value="TRANSPOSON TY3-I GAG POLYPROTEIN"/>
    <property type="match status" value="1"/>
</dbReference>
<evidence type="ECO:0000313" key="1">
    <source>
        <dbReference type="EMBL" id="MBW0485208.1"/>
    </source>
</evidence>
<dbReference type="Gene3D" id="3.10.10.10">
    <property type="entry name" value="HIV Type 1 Reverse Transcriptase, subunit A, domain 1"/>
    <property type="match status" value="1"/>
</dbReference>
<gene>
    <name evidence="1" type="ORF">O181_024923</name>
</gene>
<evidence type="ECO:0008006" key="3">
    <source>
        <dbReference type="Google" id="ProtNLM"/>
    </source>
</evidence>
<protein>
    <recommendedName>
        <fullName evidence="3">Reverse transcriptase domain-containing protein</fullName>
    </recommendedName>
</protein>
<reference evidence="1" key="1">
    <citation type="submission" date="2021-03" db="EMBL/GenBank/DDBJ databases">
        <title>Draft genome sequence of rust myrtle Austropuccinia psidii MF-1, a brazilian biotype.</title>
        <authorList>
            <person name="Quecine M.C."/>
            <person name="Pachon D.M.R."/>
            <person name="Bonatelli M.L."/>
            <person name="Correr F.H."/>
            <person name="Franceschini L.M."/>
            <person name="Leite T.F."/>
            <person name="Margarido G.R.A."/>
            <person name="Almeida C.A."/>
            <person name="Ferrarezi J.A."/>
            <person name="Labate C.A."/>
        </authorList>
    </citation>
    <scope>NUCLEOTIDE SEQUENCE</scope>
    <source>
        <strain evidence="1">MF-1</strain>
    </source>
</reference>
<dbReference type="SUPFAM" id="SSF56672">
    <property type="entry name" value="DNA/RNA polymerases"/>
    <property type="match status" value="1"/>
</dbReference>
<dbReference type="InterPro" id="IPR043502">
    <property type="entry name" value="DNA/RNA_pol_sf"/>
</dbReference>
<accession>A0A9Q3CJS5</accession>
<sequence length="127" mass="14620">MTPRRSCGDEEEEPQELKTVMKVVPSAYHQYFDVFFKVKAEKPPSHSAWDHHIELEFSLPPVGVIYSSSNQESDTLRAYISENVEKFFIWPSSCSKGVPVLFFKKKDGGLHLCVDYHKLNAVTRKNK</sequence>
<dbReference type="AlphaFoldDB" id="A0A9Q3CJS5"/>
<dbReference type="Proteomes" id="UP000765509">
    <property type="component" value="Unassembled WGS sequence"/>
</dbReference>
<dbReference type="PANTHER" id="PTHR15503">
    <property type="entry name" value="LDOC1 RELATED"/>
    <property type="match status" value="1"/>
</dbReference>
<keyword evidence="2" id="KW-1185">Reference proteome</keyword>